<dbReference type="InterPro" id="IPR000209">
    <property type="entry name" value="Peptidase_S8/S53_dom"/>
</dbReference>
<evidence type="ECO:0000256" key="7">
    <source>
        <dbReference type="PROSITE-ProRule" id="PRU01240"/>
    </source>
</evidence>
<evidence type="ECO:0000256" key="8">
    <source>
        <dbReference type="SAM" id="MobiDB-lite"/>
    </source>
</evidence>
<keyword evidence="2 7" id="KW-0645">Protease</keyword>
<dbReference type="InterPro" id="IPR015500">
    <property type="entry name" value="Peptidase_S8_subtilisin-rel"/>
</dbReference>
<feature type="active site" description="Charge relay system" evidence="6 7">
    <location>
        <position position="561"/>
    </location>
</feature>
<dbReference type="EMBL" id="KL660724">
    <property type="protein sequence ID" value="KFA63713.1"/>
    <property type="molecule type" value="Genomic_DNA"/>
</dbReference>
<dbReference type="GO" id="GO:0016020">
    <property type="term" value="C:membrane"/>
    <property type="evidence" value="ECO:0007669"/>
    <property type="project" value="InterPro"/>
</dbReference>
<dbReference type="Gene3D" id="3.40.50.200">
    <property type="entry name" value="Peptidase S8/S53 domain"/>
    <property type="match status" value="2"/>
</dbReference>
<dbReference type="PROSITE" id="PS00136">
    <property type="entry name" value="SUBTILASE_ASP"/>
    <property type="match status" value="1"/>
</dbReference>
<evidence type="ECO:0000256" key="1">
    <source>
        <dbReference type="ARBA" id="ARBA00011073"/>
    </source>
</evidence>
<organism evidence="12 13">
    <name type="scientific">Stachybotrys chlorohalonatus (strain IBT 40285)</name>
    <dbReference type="NCBI Taxonomy" id="1283841"/>
    <lineage>
        <taxon>Eukaryota</taxon>
        <taxon>Fungi</taxon>
        <taxon>Dikarya</taxon>
        <taxon>Ascomycota</taxon>
        <taxon>Pezizomycotina</taxon>
        <taxon>Sordariomycetes</taxon>
        <taxon>Hypocreomycetidae</taxon>
        <taxon>Hypocreales</taxon>
        <taxon>Stachybotryaceae</taxon>
        <taxon>Stachybotrys</taxon>
    </lineage>
</organism>
<feature type="region of interest" description="Disordered" evidence="8">
    <location>
        <begin position="132"/>
        <end position="154"/>
    </location>
</feature>
<dbReference type="GO" id="GO:0004252">
    <property type="term" value="F:serine-type endopeptidase activity"/>
    <property type="evidence" value="ECO:0007669"/>
    <property type="project" value="UniProtKB-UniRule"/>
</dbReference>
<feature type="active site" description="Charge relay system" evidence="6 7">
    <location>
        <position position="231"/>
    </location>
</feature>
<dbReference type="InterPro" id="IPR050131">
    <property type="entry name" value="Peptidase_S8_subtilisin-like"/>
</dbReference>
<keyword evidence="13" id="KW-1185">Reference proteome</keyword>
<evidence type="ECO:0000259" key="11">
    <source>
        <dbReference type="Pfam" id="PF06280"/>
    </source>
</evidence>
<dbReference type="InterPro" id="IPR023827">
    <property type="entry name" value="Peptidase_S8_Asp-AS"/>
</dbReference>
<dbReference type="AlphaFoldDB" id="A0A084QIC8"/>
<keyword evidence="5 7" id="KW-0720">Serine protease</keyword>
<dbReference type="STRING" id="1283841.A0A084QIC8"/>
<dbReference type="SUPFAM" id="SSF52743">
    <property type="entry name" value="Subtilisin-like"/>
    <property type="match status" value="1"/>
</dbReference>
<dbReference type="CDD" id="cd07489">
    <property type="entry name" value="Peptidases_S8_5"/>
    <property type="match status" value="1"/>
</dbReference>
<reference evidence="12 13" key="1">
    <citation type="journal article" date="2014" name="BMC Genomics">
        <title>Comparative genome sequencing reveals chemotype-specific gene clusters in the toxigenic black mold Stachybotrys.</title>
        <authorList>
            <person name="Semeiks J."/>
            <person name="Borek D."/>
            <person name="Otwinowski Z."/>
            <person name="Grishin N.V."/>
        </authorList>
    </citation>
    <scope>NUCLEOTIDE SEQUENCE [LARGE SCALE GENOMIC DNA]</scope>
    <source>
        <strain evidence="12 13">IBT 40285</strain>
    </source>
</reference>
<evidence type="ECO:0000256" key="6">
    <source>
        <dbReference type="PIRSR" id="PIRSR615500-1"/>
    </source>
</evidence>
<accession>A0A084QIC8</accession>
<keyword evidence="4 7" id="KW-0378">Hydrolase</keyword>
<dbReference type="OMA" id="FLRAHEN"/>
<proteinExistence type="inferred from homology"/>
<feature type="domain" description="Peptidase S8/S53" evidence="10">
    <location>
        <begin position="170"/>
        <end position="592"/>
    </location>
</feature>
<sequence length="907" mass="97298">MKASLLSALLAICSATAAELAGTARQVAETVPGVYIIQLRDGESLGRRSDEHTHEAFARRALEESIDYNVRYEFREPDLFYGLSVKVPNNESLSALQELPEVANVWPARIIPRPLAPVEMLPTEALQSLAKRSDHAKVVAPRQTSPSGLDYNSPHKMTGVDRLHPRGIKGKGTKIAIIDSGVDWRHPALGACFGTGCKISFGHDFVGDAYTGYNDPVPDDDPGVECSEGGHGTHVAGIIGMEVASGAPQFAGLTGVAPEAELGMYRVFGCSGGVSDDILLRSIAMAAEAEPDIITMSVGAGSSFGTAPGDPYLQLISGLTEQGIAVVAAAGNDGAIEPFTINSPANSPTAIAVASVDNNLFQVFELEDSNGEVIKYGSVYPFPVEKELKILVVGDGDEVAEFGCRAIDYEPYLEYENKDDYVVVARRGICGLSLIQSAAATAGFRNVLTYPGAAFLSNPFLEGYAATIPVFDADGELLNFGTTTSQKLYNEGTNSSNYTVKFKSAIPQLTRQAWGGQPNNFSSVGPVYDFTMKPQISAPGGMILSIWPLSGTGFAIVSGTSMATPYLAGAIALVKSQFPNFSVAEILARIQNFVSPGQLELGPIERLAENSPKVTVSNPTQNTIEYTLGHSLTPGMAKYPHWNATDNQGYLSPSLIRLDALPIGATVDFPTGNTFSLASGESREIDIIIQPPEGLPDHMIPFYNGFVTVSTSNRESFVVPYVGAAYNYTAAPVLGLDPVGPVFDFPAYPARGEPQIFFDSRGIGNHVQGPFTQMSLVASWLQPLLYTRFDLVRAETDFVPTFYGFDPDVPVNYTKTTANTTGTIAGVDILGTNYVYLESSPSMNLIDSFFSPPMWDGETFSTPLPMPVGGYRLLIQMLKLSGDPESRADWDTWMSGVIEIMEEIPPF</sequence>
<feature type="chain" id="PRO_5001779410" evidence="9">
    <location>
        <begin position="19"/>
        <end position="907"/>
    </location>
</feature>
<dbReference type="GO" id="GO:0006508">
    <property type="term" value="P:proteolysis"/>
    <property type="evidence" value="ECO:0007669"/>
    <property type="project" value="UniProtKB-KW"/>
</dbReference>
<dbReference type="InterPro" id="IPR010435">
    <property type="entry name" value="C5a/SBT2-like_Fn3"/>
</dbReference>
<dbReference type="InParanoid" id="A0A084QIC8"/>
<dbReference type="PROSITE" id="PS51892">
    <property type="entry name" value="SUBTILASE"/>
    <property type="match status" value="1"/>
</dbReference>
<evidence type="ECO:0000313" key="12">
    <source>
        <dbReference type="EMBL" id="KFA63713.1"/>
    </source>
</evidence>
<comment type="similarity">
    <text evidence="1 7">Belongs to the peptidase S8 family.</text>
</comment>
<evidence type="ECO:0000256" key="5">
    <source>
        <dbReference type="ARBA" id="ARBA00022825"/>
    </source>
</evidence>
<name>A0A084QIC8_STAC4</name>
<dbReference type="PANTHER" id="PTHR43806">
    <property type="entry name" value="PEPTIDASE S8"/>
    <property type="match status" value="1"/>
</dbReference>
<feature type="domain" description="C5a peptidase/Subtilisin-like protease SBT2-like Fn3-like" evidence="11">
    <location>
        <begin position="611"/>
        <end position="722"/>
    </location>
</feature>
<dbReference type="PANTHER" id="PTHR43806:SF66">
    <property type="entry name" value="SERIN ENDOPEPTIDASE"/>
    <property type="match status" value="1"/>
</dbReference>
<evidence type="ECO:0000259" key="10">
    <source>
        <dbReference type="Pfam" id="PF00082"/>
    </source>
</evidence>
<evidence type="ECO:0000256" key="4">
    <source>
        <dbReference type="ARBA" id="ARBA00022801"/>
    </source>
</evidence>
<dbReference type="InterPro" id="IPR034187">
    <property type="entry name" value="Peptidases_S8_5"/>
</dbReference>
<dbReference type="InterPro" id="IPR022398">
    <property type="entry name" value="Peptidase_S8_His-AS"/>
</dbReference>
<dbReference type="Pfam" id="PF00082">
    <property type="entry name" value="Peptidase_S8"/>
    <property type="match status" value="1"/>
</dbReference>
<evidence type="ECO:0000256" key="2">
    <source>
        <dbReference type="ARBA" id="ARBA00022670"/>
    </source>
</evidence>
<dbReference type="PRINTS" id="PR00723">
    <property type="entry name" value="SUBTILISIN"/>
</dbReference>
<feature type="active site" description="Charge relay system" evidence="6 7">
    <location>
        <position position="179"/>
    </location>
</feature>
<evidence type="ECO:0000313" key="13">
    <source>
        <dbReference type="Proteomes" id="UP000028524"/>
    </source>
</evidence>
<dbReference type="InterPro" id="IPR036852">
    <property type="entry name" value="Peptidase_S8/S53_dom_sf"/>
</dbReference>
<dbReference type="PROSITE" id="PS00137">
    <property type="entry name" value="SUBTILASE_HIS"/>
    <property type="match status" value="1"/>
</dbReference>
<gene>
    <name evidence="12" type="ORF">S40285_07108</name>
</gene>
<protein>
    <submittedName>
        <fullName evidence="12">Uncharacterized protein</fullName>
    </submittedName>
</protein>
<evidence type="ECO:0000256" key="3">
    <source>
        <dbReference type="ARBA" id="ARBA00022729"/>
    </source>
</evidence>
<dbReference type="Proteomes" id="UP000028524">
    <property type="component" value="Unassembled WGS sequence"/>
</dbReference>
<dbReference type="OrthoDB" id="10256524at2759"/>
<keyword evidence="3 9" id="KW-0732">Signal</keyword>
<feature type="signal peptide" evidence="9">
    <location>
        <begin position="1"/>
        <end position="18"/>
    </location>
</feature>
<dbReference type="HOGENOM" id="CLU_003559_1_0_1"/>
<evidence type="ECO:0000256" key="9">
    <source>
        <dbReference type="SAM" id="SignalP"/>
    </source>
</evidence>
<dbReference type="Pfam" id="PF06280">
    <property type="entry name" value="fn3_5"/>
    <property type="match status" value="1"/>
</dbReference>